<evidence type="ECO:0000313" key="1">
    <source>
        <dbReference type="EMBL" id="VEL08357.1"/>
    </source>
</evidence>
<reference evidence="1" key="1">
    <citation type="submission" date="2018-11" db="EMBL/GenBank/DDBJ databases">
        <authorList>
            <consortium name="Pathogen Informatics"/>
        </authorList>
    </citation>
    <scope>NUCLEOTIDE SEQUENCE</scope>
</reference>
<dbReference type="Proteomes" id="UP000784294">
    <property type="component" value="Unassembled WGS sequence"/>
</dbReference>
<sequence>MSYCCSQIDYLQAPSTSRSLNRSQQAAEAALTLPSEVVSYNSPELCKTVRDYLKSRLKEQTGQLSNLLASEDQFSDLGLARLLVHLSGRVTKLSDLLDVKSGLRFLWLRPIWITNLSTTSALSSYLNDLLLSRDSERIQAALFLETLAREITNSSLSLNNKSSENLNLSCKDLDILEPLSVTRLKILARKCNFPPERAMHLVRLAISGRLKTDYK</sequence>
<comment type="caution">
    <text evidence="1">The sequence shown here is derived from an EMBL/GenBank/DDBJ whole genome shotgun (WGS) entry which is preliminary data.</text>
</comment>
<gene>
    <name evidence="1" type="ORF">PXEA_LOCUS1797</name>
</gene>
<name>A0A3S5A005_9PLAT</name>
<evidence type="ECO:0000313" key="2">
    <source>
        <dbReference type="Proteomes" id="UP000784294"/>
    </source>
</evidence>
<accession>A0A3S5A005</accession>
<dbReference type="AlphaFoldDB" id="A0A3S5A005"/>
<keyword evidence="2" id="KW-1185">Reference proteome</keyword>
<organism evidence="1 2">
    <name type="scientific">Protopolystoma xenopodis</name>
    <dbReference type="NCBI Taxonomy" id="117903"/>
    <lineage>
        <taxon>Eukaryota</taxon>
        <taxon>Metazoa</taxon>
        <taxon>Spiralia</taxon>
        <taxon>Lophotrochozoa</taxon>
        <taxon>Platyhelminthes</taxon>
        <taxon>Monogenea</taxon>
        <taxon>Polyopisthocotylea</taxon>
        <taxon>Polystomatidea</taxon>
        <taxon>Polystomatidae</taxon>
        <taxon>Protopolystoma</taxon>
    </lineage>
</organism>
<proteinExistence type="predicted"/>
<protein>
    <submittedName>
        <fullName evidence="1">Uncharacterized protein</fullName>
    </submittedName>
</protein>
<dbReference type="EMBL" id="CAAALY010003742">
    <property type="protein sequence ID" value="VEL08357.1"/>
    <property type="molecule type" value="Genomic_DNA"/>
</dbReference>